<dbReference type="Proteomes" id="UP000094691">
    <property type="component" value="Plasmid LJBSp1"/>
</dbReference>
<accession>A0A9W3SNH2</accession>
<name>A0A9W3SNH2_LACJH</name>
<evidence type="ECO:0000259" key="1">
    <source>
        <dbReference type="Pfam" id="PF14028"/>
    </source>
</evidence>
<organism evidence="2 3">
    <name type="scientific">Lactobacillus johnsonii</name>
    <dbReference type="NCBI Taxonomy" id="33959"/>
    <lineage>
        <taxon>Bacteria</taxon>
        <taxon>Bacillati</taxon>
        <taxon>Bacillota</taxon>
        <taxon>Bacilli</taxon>
        <taxon>Lactobacillales</taxon>
        <taxon>Lactobacillaceae</taxon>
        <taxon>Lactobacillus</taxon>
    </lineage>
</organism>
<geneLocation type="plasmid" evidence="3">
    <name>unnamed1</name>
</geneLocation>
<dbReference type="Pfam" id="PF14028">
    <property type="entry name" value="Lant_dehydr_C"/>
    <property type="match status" value="1"/>
</dbReference>
<gene>
    <name evidence="2" type="ORF">BBP16_10085</name>
</gene>
<keyword evidence="2" id="KW-0614">Plasmid</keyword>
<dbReference type="NCBIfam" id="TIGR03891">
    <property type="entry name" value="thiopep_ocin"/>
    <property type="match status" value="1"/>
</dbReference>
<reference evidence="2 3" key="1">
    <citation type="submission" date="2016-07" db="EMBL/GenBank/DDBJ databases">
        <title>Genome sequencing project for further understanding the molecular mechanisms of preventing non-alcoholic fatty liver disease.</title>
        <authorList>
            <person name="Wang H."/>
        </authorList>
    </citation>
    <scope>NUCLEOTIDE SEQUENCE [LARGE SCALE GENOMIC DNA]</scope>
    <source>
        <strain evidence="2 3">BS15</strain>
        <plasmid evidence="3">unnamed1</plasmid>
    </source>
</reference>
<feature type="domain" description="Thiopeptide-type bacteriocin biosynthesis" evidence="1">
    <location>
        <begin position="2"/>
        <end position="267"/>
    </location>
</feature>
<protein>
    <recommendedName>
        <fullName evidence="1">Thiopeptide-type bacteriocin biosynthesis domain-containing protein</fullName>
    </recommendedName>
</protein>
<dbReference type="EMBL" id="CP016630">
    <property type="protein sequence ID" value="AOG27174.1"/>
    <property type="molecule type" value="Genomic_DNA"/>
</dbReference>
<sequence>MWKAIYFYLHSVQQQEAFLREASYLLEHYNNKWFFIKYWYGGPHLRFRFLNPSDEFLNSFDKLVADFSHQSVAPIISPTVYYSNINFSNEGIVPNNLPWHKHGTWFYTEYQPEFERYGTGTALELSENFFFVSSKLALKIIKLSDNFSLSKRIAIASIVMKELLKITDCWKESFLKQYSDYWKSYDNLNELSKKNVYLITKKSIGIPNILEIKDFTDEISIIWSELLKVLSFSEAQYVLSSQIHMNNNRISVTPEFEYIIAKSLSKLIMRKTYE</sequence>
<proteinExistence type="predicted"/>
<evidence type="ECO:0000313" key="2">
    <source>
        <dbReference type="EMBL" id="AOG27174.1"/>
    </source>
</evidence>
<evidence type="ECO:0000313" key="3">
    <source>
        <dbReference type="Proteomes" id="UP000094691"/>
    </source>
</evidence>
<dbReference type="AlphaFoldDB" id="A0A9W3SNH2"/>
<dbReference type="InterPro" id="IPR023809">
    <property type="entry name" value="Thiopep_bacteriocin_synth_dom"/>
</dbReference>